<dbReference type="Gene3D" id="2.160.20.20">
    <property type="match status" value="1"/>
</dbReference>
<dbReference type="AlphaFoldDB" id="A0A975EZD0"/>
<dbReference type="InterPro" id="IPR012332">
    <property type="entry name" value="Autotransporter_pectin_lyase_C"/>
</dbReference>
<accession>A0A975EZD0</accession>
<dbReference type="Pfam" id="PF13229">
    <property type="entry name" value="Beta_helix"/>
    <property type="match status" value="1"/>
</dbReference>
<dbReference type="SMART" id="SM00710">
    <property type="entry name" value="PbH1"/>
    <property type="match status" value="12"/>
</dbReference>
<dbReference type="InterPro" id="IPR039448">
    <property type="entry name" value="Beta_helix"/>
</dbReference>
<dbReference type="InterPro" id="IPR006626">
    <property type="entry name" value="PbH1"/>
</dbReference>
<dbReference type="PANTHER" id="PTHR11319:SF35">
    <property type="entry name" value="OUTER MEMBRANE PROTEIN PMPC-RELATED"/>
    <property type="match status" value="1"/>
</dbReference>
<evidence type="ECO:0000313" key="2">
    <source>
        <dbReference type="EMBL" id="QTQ11455.1"/>
    </source>
</evidence>
<evidence type="ECO:0000313" key="3">
    <source>
        <dbReference type="Proteomes" id="UP000671995"/>
    </source>
</evidence>
<protein>
    <recommendedName>
        <fullName evidence="1">Right handed beta helix domain-containing protein</fullName>
    </recommendedName>
</protein>
<dbReference type="Proteomes" id="UP000671995">
    <property type="component" value="Chromosome"/>
</dbReference>
<name>A0A975EZD0_9SPIR</name>
<dbReference type="InterPro" id="IPR011050">
    <property type="entry name" value="Pectin_lyase_fold/virulence"/>
</dbReference>
<proteinExistence type="predicted"/>
<dbReference type="PROSITE" id="PS51257">
    <property type="entry name" value="PROKAR_LIPOPROTEIN"/>
    <property type="match status" value="1"/>
</dbReference>
<evidence type="ECO:0000259" key="1">
    <source>
        <dbReference type="Pfam" id="PF13229"/>
    </source>
</evidence>
<dbReference type="PANTHER" id="PTHR11319">
    <property type="entry name" value="G PROTEIN-COUPLED RECEPTOR-RELATED"/>
    <property type="match status" value="1"/>
</dbReference>
<gene>
    <name evidence="2" type="ORF">HRI96_04120</name>
</gene>
<reference evidence="2" key="2">
    <citation type="journal article" date="2021" name="Microbiol. Resour. Announc.">
        <title>Complete Genome Sequences of Three Human Oral Treponema parvum Isolates.</title>
        <authorList>
            <person name="Zeng H."/>
            <person name="Watt R.M."/>
        </authorList>
    </citation>
    <scope>NUCLEOTIDE SEQUENCE</scope>
    <source>
        <strain evidence="2">ATCC 700773</strain>
    </source>
</reference>
<reference evidence="2" key="1">
    <citation type="submission" date="2020-05" db="EMBL/GenBank/DDBJ databases">
        <authorList>
            <person name="Zeng H."/>
            <person name="Chan Y.K."/>
            <person name="Watt R.M."/>
        </authorList>
    </citation>
    <scope>NUCLEOTIDE SEQUENCE</scope>
    <source>
        <strain evidence="2">ATCC 700773</strain>
    </source>
</reference>
<dbReference type="EMBL" id="CP054257">
    <property type="protein sequence ID" value="QTQ11455.1"/>
    <property type="molecule type" value="Genomic_DNA"/>
</dbReference>
<dbReference type="SUPFAM" id="SSF51126">
    <property type="entry name" value="Pectin lyase-like"/>
    <property type="match status" value="2"/>
</dbReference>
<feature type="domain" description="Right handed beta helix" evidence="1">
    <location>
        <begin position="886"/>
        <end position="1063"/>
    </location>
</feature>
<sequence length="1258" mass="129334">MRKIITVLIGAASIALLLGVTACKELFADIEEDFSYWASEPAITNFRAASTVQTSPAGVQCVPSASDAVITLTVRNPKNFSFIMPGSGAPTDIVTFGSGIHDLSGTNPPAVGADYTLTQSGQNTLTLTYRAAFLKRYEQSSANIGASIKLYSTDGRKFNQIYSFSLEANTPPPDPAPVEAEAGKIALFKTRTPDSQGKHYYVLCFKVAGLPGENVLSGVPPKKLHGDLTHVYVSKNGGTETPCPVTLTTTDFNITNSGGTFIPEAAVDKLSGTEADTLSGSPQPDDVPSGPWVLYLKTDVPVGGVTAKYGIRLFDGKFYSARAEQTIGKRTLPDPKVFAHADIDNVAAFGVYTEATKIVTPGTIATIDSNDLNGGGTLNGSDETHAIPVYSAYGKAVKLTIKKPDGTDYPAGVTVRPGVQWVSGSDVDGSIGVNAGQSAVVTLPSPADAGGEAVYKVSFKASGEGFDDSATRTLYYKVRREIKAVNNLPMWYMLGAAIEKIDLDEAGTVKISGTIKAENIGYPPLPDGSLVENDSAIEVSGERDAHDYPGKTVTLIGDSKTSSILDASNLCNVFSIVYNGKLILKNVTLQNGKASGGYGGGISIGDNGSSCEMTDTDIKNCKVIGITGQGGALWVREGGSLTVGSGCVISANNAPNGKGAGIYVKSGGTFNISGNAKIDEGNDVYLGADTDSPYDPSKNAKITVNGELTGTHTVAKITPEDYAANRVIVKTSGEDISGYADRFKIADEPNSSPPPSTISWKLKYNGGALVLKQATTPIPSGSDAWKTLKNSIEAESVEDGDEFLVQGAITATSTTDNYGAISVTKKITVKGIGSTPVLNANSNGTNRPPTPHRIFTVENGGEITLKDITLTGGKVAGSGEGALGGGILVKAGGKAKLTNCTVKECGATGAGGGIYAEDGAEITLTNTQIKSCTADENGGGVYVKDSKLTLTNATIGGSTASDGNKSKRGGGIYIANGTLDVSAGSFIQHNQTAGSSGLEAGGGGIFIKSGKLTLNGTVSDNTALNGTAFVVGGGVYVVYGEFIMKPGATISGNTSKLGGGVYIDAYDSPNGGAGTFTMEGGEISGCTAGGPGFTDAAGGGVYINANGTQRGTFTMEGGSITGCTAEVTSNKAHGGGVYAKDGTVFKMSGSAVITPSTQTNTATKSFNDVYLDNDSSGAFITVTGALTSTPTVARLTMKDIGTTPGVDSGYIDGRVVVKGVKSAADAAKFKVTPRAATTPAQNWKVEWDNDKSGVLKKQ</sequence>
<organism evidence="2 3">
    <name type="scientific">Treponema parvum</name>
    <dbReference type="NCBI Taxonomy" id="138851"/>
    <lineage>
        <taxon>Bacteria</taxon>
        <taxon>Pseudomonadati</taxon>
        <taxon>Spirochaetota</taxon>
        <taxon>Spirochaetia</taxon>
        <taxon>Spirochaetales</taxon>
        <taxon>Treponemataceae</taxon>
        <taxon>Treponema</taxon>
    </lineage>
</organism>
<dbReference type="RefSeq" id="WP_210118251.1">
    <property type="nucleotide sequence ID" value="NZ_CP054257.1"/>
</dbReference>